<accession>A0A2S9YVY3</accession>
<dbReference type="Pfam" id="PF02592">
    <property type="entry name" value="Vut_1"/>
    <property type="match status" value="1"/>
</dbReference>
<dbReference type="PANTHER" id="PTHR34300">
    <property type="entry name" value="QUEUOSINE PRECURSOR TRANSPORTER-RELATED"/>
    <property type="match status" value="1"/>
</dbReference>
<organism evidence="2 3">
    <name type="scientific">Enhygromyxa salina</name>
    <dbReference type="NCBI Taxonomy" id="215803"/>
    <lineage>
        <taxon>Bacteria</taxon>
        <taxon>Pseudomonadati</taxon>
        <taxon>Myxococcota</taxon>
        <taxon>Polyangia</taxon>
        <taxon>Nannocystales</taxon>
        <taxon>Nannocystaceae</taxon>
        <taxon>Enhygromyxa</taxon>
    </lineage>
</organism>
<comment type="function">
    <text evidence="1">Involved in the import of queuosine (Q) precursors, required for Q precursor salvage.</text>
</comment>
<reference evidence="2 3" key="1">
    <citation type="submission" date="2018-03" db="EMBL/GenBank/DDBJ databases">
        <title>Draft Genome Sequences of the Obligatory Marine Myxobacteria Enhygromyxa salina SWB007.</title>
        <authorList>
            <person name="Poehlein A."/>
            <person name="Moghaddam J.A."/>
            <person name="Harms H."/>
            <person name="Alanjari M."/>
            <person name="Koenig G.M."/>
            <person name="Daniel R."/>
            <person name="Schaeberle T.F."/>
        </authorList>
    </citation>
    <scope>NUCLEOTIDE SEQUENCE [LARGE SCALE GENOMIC DNA]</scope>
    <source>
        <strain evidence="2 3">SWB007</strain>
    </source>
</reference>
<comment type="subcellular location">
    <subcellularLocation>
        <location evidence="1">Cell membrane</location>
        <topology evidence="1">Multi-pass membrane protein</topology>
    </subcellularLocation>
</comment>
<feature type="transmembrane region" description="Helical" evidence="1">
    <location>
        <begin position="119"/>
        <end position="142"/>
    </location>
</feature>
<evidence type="ECO:0000256" key="1">
    <source>
        <dbReference type="HAMAP-Rule" id="MF_02088"/>
    </source>
</evidence>
<gene>
    <name evidence="2" type="primary">yhhQ</name>
    <name evidence="2" type="ORF">ENSA7_09620</name>
</gene>
<proteinExistence type="inferred from homology"/>
<dbReference type="EMBL" id="PVNL01000029">
    <property type="protein sequence ID" value="PRQ09271.1"/>
    <property type="molecule type" value="Genomic_DNA"/>
</dbReference>
<dbReference type="Proteomes" id="UP000238823">
    <property type="component" value="Unassembled WGS sequence"/>
</dbReference>
<name>A0A2S9YVY3_9BACT</name>
<feature type="transmembrane region" description="Helical" evidence="1">
    <location>
        <begin position="77"/>
        <end position="99"/>
    </location>
</feature>
<sequence>MRGDAYEQTYLVLAGLFIAALVACNLIFQKFFMVEIPLPGGGTHVFRQSVGIIAYPLTFLVTDVLSEIYGARRANQVVLAGLVASIFTTGLVELADLAPSAEFGIGSETFHGVFGLSKVAVFASMMAYLTAQFIDIRLFHFWKRVTMGKHLWLRNNASTITSQLVDTFVVLALLASFSAAGITWENLPKLFLDGLLFKWTIALLDTPLFYLAVRALERRFPEQVAALAQEA</sequence>
<dbReference type="NCBIfam" id="TIGR00697">
    <property type="entry name" value="queuosine precursor transporter"/>
    <property type="match status" value="1"/>
</dbReference>
<keyword evidence="1" id="KW-1133">Transmembrane helix</keyword>
<dbReference type="InterPro" id="IPR003744">
    <property type="entry name" value="YhhQ"/>
</dbReference>
<dbReference type="GO" id="GO:0022857">
    <property type="term" value="F:transmembrane transporter activity"/>
    <property type="evidence" value="ECO:0007669"/>
    <property type="project" value="UniProtKB-UniRule"/>
</dbReference>
<comment type="similarity">
    <text evidence="1">Belongs to the vitamin uptake transporter (VUT/ECF) (TC 2.A.88) family. Q precursor transporter subfamily.</text>
</comment>
<keyword evidence="1" id="KW-0472">Membrane</keyword>
<keyword evidence="1" id="KW-0813">Transport</keyword>
<keyword evidence="1" id="KW-1003">Cell membrane</keyword>
<dbReference type="GO" id="GO:0005886">
    <property type="term" value="C:plasma membrane"/>
    <property type="evidence" value="ECO:0007669"/>
    <property type="project" value="UniProtKB-SubCell"/>
</dbReference>
<feature type="transmembrane region" description="Helical" evidence="1">
    <location>
        <begin position="45"/>
        <end position="65"/>
    </location>
</feature>
<comment type="caution">
    <text evidence="2">The sequence shown here is derived from an EMBL/GenBank/DDBJ whole genome shotgun (WGS) entry which is preliminary data.</text>
</comment>
<dbReference type="PANTHER" id="PTHR34300:SF2">
    <property type="entry name" value="QUEUOSINE PRECURSOR TRANSPORTER-RELATED"/>
    <property type="match status" value="1"/>
</dbReference>
<feature type="transmembrane region" description="Helical" evidence="1">
    <location>
        <begin position="196"/>
        <end position="213"/>
    </location>
</feature>
<protein>
    <recommendedName>
        <fullName evidence="1">Probable queuosine precursor transporter</fullName>
        <shortName evidence="1">Q precursor transporter</shortName>
    </recommendedName>
</protein>
<dbReference type="HAMAP" id="MF_02088">
    <property type="entry name" value="Q_prec_transport"/>
    <property type="match status" value="1"/>
</dbReference>
<keyword evidence="1" id="KW-0812">Transmembrane</keyword>
<dbReference type="AlphaFoldDB" id="A0A2S9YVY3"/>
<evidence type="ECO:0000313" key="2">
    <source>
        <dbReference type="EMBL" id="PRQ09271.1"/>
    </source>
</evidence>
<evidence type="ECO:0000313" key="3">
    <source>
        <dbReference type="Proteomes" id="UP000238823"/>
    </source>
</evidence>
<feature type="transmembrane region" description="Helical" evidence="1">
    <location>
        <begin position="12"/>
        <end position="33"/>
    </location>
</feature>
<dbReference type="PROSITE" id="PS51257">
    <property type="entry name" value="PROKAR_LIPOPROTEIN"/>
    <property type="match status" value="1"/>
</dbReference>
<feature type="transmembrane region" description="Helical" evidence="1">
    <location>
        <begin position="163"/>
        <end position="184"/>
    </location>
</feature>